<reference evidence="2 3" key="1">
    <citation type="submission" date="2017-09" db="EMBL/GenBank/DDBJ databases">
        <title>Arcobacter canalis sp. nov., a new species isolated from a water canal contaminated with urban sewage.</title>
        <authorList>
            <person name="Perez-Cataluna A."/>
            <person name="Salas-Masso N."/>
            <person name="Figueras M.J."/>
        </authorList>
    </citation>
    <scope>NUCLEOTIDE SEQUENCE [LARGE SCALE GENOMIC DNA]</scope>
    <source>
        <strain evidence="2 3">F98-3</strain>
    </source>
</reference>
<evidence type="ECO:0000313" key="2">
    <source>
        <dbReference type="EMBL" id="PHO19039.1"/>
    </source>
</evidence>
<dbReference type="Proteomes" id="UP000221222">
    <property type="component" value="Unassembled WGS sequence"/>
</dbReference>
<proteinExistence type="predicted"/>
<name>A0A2G1DKP1_9BACT</name>
<dbReference type="InterPro" id="IPR038396">
    <property type="entry name" value="SpoIIAA-like_sf"/>
</dbReference>
<protein>
    <submittedName>
        <fullName evidence="2">STAS/SEC14 domain-containing protein</fullName>
    </submittedName>
</protein>
<dbReference type="KEGG" id="amol:AMOL_1649"/>
<dbReference type="AlphaFoldDB" id="A0A2G1DKP1"/>
<dbReference type="SUPFAM" id="SSF52091">
    <property type="entry name" value="SpoIIaa-like"/>
    <property type="match status" value="1"/>
</dbReference>
<dbReference type="Pfam" id="PF11964">
    <property type="entry name" value="SpoIIAA-like"/>
    <property type="match status" value="1"/>
</dbReference>
<dbReference type="Proteomes" id="UP000262712">
    <property type="component" value="Chromosome"/>
</dbReference>
<evidence type="ECO:0000313" key="3">
    <source>
        <dbReference type="Proteomes" id="UP000221222"/>
    </source>
</evidence>
<dbReference type="EMBL" id="NXFY01000002">
    <property type="protein sequence ID" value="PHO19039.1"/>
    <property type="molecule type" value="Genomic_DNA"/>
</dbReference>
<dbReference type="InterPro" id="IPR021866">
    <property type="entry name" value="SpoIIAA-like"/>
</dbReference>
<dbReference type="InterPro" id="IPR036513">
    <property type="entry name" value="STAS_dom_sf"/>
</dbReference>
<organism evidence="2 3">
    <name type="scientific">Malaciobacter molluscorum LMG 25693</name>
    <dbReference type="NCBI Taxonomy" id="870501"/>
    <lineage>
        <taxon>Bacteria</taxon>
        <taxon>Pseudomonadati</taxon>
        <taxon>Campylobacterota</taxon>
        <taxon>Epsilonproteobacteria</taxon>
        <taxon>Campylobacterales</taxon>
        <taxon>Arcobacteraceae</taxon>
        <taxon>Malaciobacter</taxon>
    </lineage>
</organism>
<keyword evidence="3" id="KW-1185">Reference proteome</keyword>
<dbReference type="Gene3D" id="3.40.50.10600">
    <property type="entry name" value="SpoIIaa-like domains"/>
    <property type="match status" value="1"/>
</dbReference>
<reference evidence="1 4" key="2">
    <citation type="submission" date="2018-08" db="EMBL/GenBank/DDBJ databases">
        <title>Complete genome of the Arcobacter molluscorum type strain LMG 25693.</title>
        <authorList>
            <person name="Miller W.G."/>
            <person name="Yee E."/>
            <person name="Bono J.L."/>
        </authorList>
    </citation>
    <scope>NUCLEOTIDE SEQUENCE [LARGE SCALE GENOMIC DNA]</scope>
    <source>
        <strain evidence="1 4">CECT 7696</strain>
    </source>
</reference>
<evidence type="ECO:0000313" key="4">
    <source>
        <dbReference type="Proteomes" id="UP000262712"/>
    </source>
</evidence>
<gene>
    <name evidence="1" type="ORF">AMOL_1649</name>
    <name evidence="2" type="ORF">CPU12_01980</name>
</gene>
<sequence length="126" mass="14630">MDIYKHGIDIGLQKVNNNFFLTMKVKGKLTHEDYETIFPILDNALEGITQPKIKALVDCSEFEGWELQAAWDDIRLGLKHGNEFEKIAIINNKKWLEISASVVSWFIQGEIKNFENEQEAFNWLDV</sequence>
<accession>A0A2G1DKP1</accession>
<dbReference type="EMBL" id="CP032098">
    <property type="protein sequence ID" value="AXX92614.1"/>
    <property type="molecule type" value="Genomic_DNA"/>
</dbReference>
<evidence type="ECO:0000313" key="1">
    <source>
        <dbReference type="EMBL" id="AXX92614.1"/>
    </source>
</evidence>
<dbReference type="RefSeq" id="WP_099341399.1">
    <property type="nucleotide sequence ID" value="NZ_CP032098.1"/>
</dbReference>